<keyword evidence="4 6" id="KW-0472">Membrane</keyword>
<comment type="subcellular location">
    <subcellularLocation>
        <location evidence="1">Membrane</location>
        <topology evidence="1">Multi-pass membrane protein</topology>
    </subcellularLocation>
</comment>
<feature type="transmembrane region" description="Helical" evidence="6">
    <location>
        <begin position="124"/>
        <end position="145"/>
    </location>
</feature>
<evidence type="ECO:0000313" key="8">
    <source>
        <dbReference type="EMBL" id="KAK7201976.1"/>
    </source>
</evidence>
<evidence type="ECO:0000256" key="4">
    <source>
        <dbReference type="ARBA" id="ARBA00023136"/>
    </source>
</evidence>
<gene>
    <name evidence="8" type="ORF">NESM_000265600</name>
</gene>
<protein>
    <submittedName>
        <fullName evidence="8">L-Lysine transport protein</fullName>
    </submittedName>
</protein>
<dbReference type="AlphaFoldDB" id="A0AAW0F894"/>
<feature type="transmembrane region" description="Helical" evidence="6">
    <location>
        <begin position="427"/>
        <end position="449"/>
    </location>
</feature>
<dbReference type="EMBL" id="JAECZO010000023">
    <property type="protein sequence ID" value="KAK7201976.1"/>
    <property type="molecule type" value="Genomic_DNA"/>
</dbReference>
<evidence type="ECO:0000259" key="7">
    <source>
        <dbReference type="Pfam" id="PF01490"/>
    </source>
</evidence>
<evidence type="ECO:0000256" key="6">
    <source>
        <dbReference type="SAM" id="Phobius"/>
    </source>
</evidence>
<organism evidence="8 9">
    <name type="scientific">Novymonas esmeraldas</name>
    <dbReference type="NCBI Taxonomy" id="1808958"/>
    <lineage>
        <taxon>Eukaryota</taxon>
        <taxon>Discoba</taxon>
        <taxon>Euglenozoa</taxon>
        <taxon>Kinetoplastea</taxon>
        <taxon>Metakinetoplastina</taxon>
        <taxon>Trypanosomatida</taxon>
        <taxon>Trypanosomatidae</taxon>
        <taxon>Novymonas</taxon>
    </lineage>
</organism>
<evidence type="ECO:0000256" key="5">
    <source>
        <dbReference type="SAM" id="MobiDB-lite"/>
    </source>
</evidence>
<evidence type="ECO:0000313" key="9">
    <source>
        <dbReference type="Proteomes" id="UP001430356"/>
    </source>
</evidence>
<keyword evidence="3 6" id="KW-1133">Transmembrane helix</keyword>
<dbReference type="InterPro" id="IPR013057">
    <property type="entry name" value="AA_transpt_TM"/>
</dbReference>
<keyword evidence="2 6" id="KW-0812">Transmembrane</keyword>
<dbReference type="GO" id="GO:0016020">
    <property type="term" value="C:membrane"/>
    <property type="evidence" value="ECO:0007669"/>
    <property type="project" value="UniProtKB-SubCell"/>
</dbReference>
<dbReference type="Pfam" id="PF01490">
    <property type="entry name" value="Aa_trans"/>
    <property type="match status" value="1"/>
</dbReference>
<keyword evidence="9" id="KW-1185">Reference proteome</keyword>
<feature type="domain" description="Amino acid transporter transmembrane" evidence="7">
    <location>
        <begin position="99"/>
        <end position="486"/>
    </location>
</feature>
<feature type="transmembrane region" description="Helical" evidence="6">
    <location>
        <begin position="401"/>
        <end position="421"/>
    </location>
</feature>
<proteinExistence type="predicted"/>
<dbReference type="Proteomes" id="UP001430356">
    <property type="component" value="Unassembled WGS sequence"/>
</dbReference>
<feature type="transmembrane region" description="Helical" evidence="6">
    <location>
        <begin position="358"/>
        <end position="380"/>
    </location>
</feature>
<feature type="transmembrane region" description="Helical" evidence="6">
    <location>
        <begin position="461"/>
        <end position="487"/>
    </location>
</feature>
<evidence type="ECO:0000256" key="2">
    <source>
        <dbReference type="ARBA" id="ARBA00022692"/>
    </source>
</evidence>
<feature type="transmembrane region" description="Helical" evidence="6">
    <location>
        <begin position="170"/>
        <end position="192"/>
    </location>
</feature>
<feature type="transmembrane region" description="Helical" evidence="6">
    <location>
        <begin position="212"/>
        <end position="231"/>
    </location>
</feature>
<name>A0AAW0F894_9TRYP</name>
<feature type="region of interest" description="Disordered" evidence="5">
    <location>
        <begin position="1"/>
        <end position="20"/>
    </location>
</feature>
<accession>A0AAW0F894</accession>
<dbReference type="PANTHER" id="PTHR22950:SF649">
    <property type="entry name" value="ACID TRANSPORTER, PUTATIVE-RELATED"/>
    <property type="match status" value="1"/>
</dbReference>
<feature type="transmembrane region" description="Helical" evidence="6">
    <location>
        <begin position="320"/>
        <end position="338"/>
    </location>
</feature>
<comment type="caution">
    <text evidence="8">The sequence shown here is derived from an EMBL/GenBank/DDBJ whole genome shotgun (WGS) entry which is preliminary data.</text>
</comment>
<sequence>MSGAHNGHAGSADIGSRSEPLSDELTALNCPYTAEDCKMAVVGGALVAPAKGSTAAAGELDSNSTAGTPNVPPARSAGVRGVAEKVFSVIPHGGLIANIYNLASATLGAGIVSVPSGFHQSGMVVSVVLLVVVCACTIYSIRLLGQAKLKTGLRSYEEMARGMLGRGWDYFAAFLMFMFCWGTCVGYVISVGDLLSPMLDGPNTNAFLKTPNGHRILVGLIWFVGMFTLSLPKEINSLRYASVVGVSFVIFFVICMIIHSAQNGLKNGVRSDVKLINHGMPAVNGLTLFIFAFICQVNVFEIFDEMARPTLRNMTRDATVSMVVVAVLNFFSGFFGYCDFGSDVDGSILLLYRPIEEPLFMIAYIGICVKLCVGFAICIQPSRDAIYYCLQMGKTSDVKDWLNWIVSGFLALAALICGLFIPNINIVFSLLGGICGGFLGFMFPAYFFIYSGGFTLAKVGILNYIGCLILIVGGVVAVVFGTAVAIYGEIPE</sequence>
<reference evidence="8 9" key="1">
    <citation type="journal article" date="2021" name="MBio">
        <title>A New Model Trypanosomatid, Novymonas esmeraldas: Genomic Perception of Its 'Candidatus Pandoraea novymonadis' Endosymbiont.</title>
        <authorList>
            <person name="Zakharova A."/>
            <person name="Saura A."/>
            <person name="Butenko A."/>
            <person name="Podesvova L."/>
            <person name="Warmusova S."/>
            <person name="Kostygov A.Y."/>
            <person name="Nenarokova A."/>
            <person name="Lukes J."/>
            <person name="Opperdoes F.R."/>
            <person name="Yurchenko V."/>
        </authorList>
    </citation>
    <scope>NUCLEOTIDE SEQUENCE [LARGE SCALE GENOMIC DNA]</scope>
    <source>
        <strain evidence="8 9">E262AT.01</strain>
    </source>
</reference>
<feature type="transmembrane region" description="Helical" evidence="6">
    <location>
        <begin position="95"/>
        <end position="118"/>
    </location>
</feature>
<evidence type="ECO:0000256" key="1">
    <source>
        <dbReference type="ARBA" id="ARBA00004141"/>
    </source>
</evidence>
<dbReference type="PANTHER" id="PTHR22950">
    <property type="entry name" value="AMINO ACID TRANSPORTER"/>
    <property type="match status" value="1"/>
</dbReference>
<dbReference type="GO" id="GO:0015179">
    <property type="term" value="F:L-amino acid transmembrane transporter activity"/>
    <property type="evidence" value="ECO:0007669"/>
    <property type="project" value="TreeGrafter"/>
</dbReference>
<feature type="transmembrane region" description="Helical" evidence="6">
    <location>
        <begin position="238"/>
        <end position="261"/>
    </location>
</feature>
<evidence type="ECO:0000256" key="3">
    <source>
        <dbReference type="ARBA" id="ARBA00022989"/>
    </source>
</evidence>
<feature type="transmembrane region" description="Helical" evidence="6">
    <location>
        <begin position="281"/>
        <end position="300"/>
    </location>
</feature>
<dbReference type="GO" id="GO:0005737">
    <property type="term" value="C:cytoplasm"/>
    <property type="evidence" value="ECO:0007669"/>
    <property type="project" value="TreeGrafter"/>
</dbReference>